<protein>
    <submittedName>
        <fullName evidence="2">NAD(P)-dependent dehydrogenase, short-chain alcohol dehydrogenase family</fullName>
    </submittedName>
</protein>
<name>A0A521ACY8_9BACT</name>
<accession>A0A521ACY8</accession>
<keyword evidence="3" id="KW-1185">Reference proteome</keyword>
<dbReference type="InterPro" id="IPR020904">
    <property type="entry name" value="Sc_DH/Rdtase_CS"/>
</dbReference>
<dbReference type="Pfam" id="PF00106">
    <property type="entry name" value="adh_short"/>
    <property type="match status" value="1"/>
</dbReference>
<dbReference type="InterPro" id="IPR036291">
    <property type="entry name" value="NAD(P)-bd_dom_sf"/>
</dbReference>
<dbReference type="Gene3D" id="3.40.50.720">
    <property type="entry name" value="NAD(P)-binding Rossmann-like Domain"/>
    <property type="match status" value="1"/>
</dbReference>
<gene>
    <name evidence="2" type="ORF">SAMN06265218_10151</name>
</gene>
<dbReference type="SUPFAM" id="SSF51735">
    <property type="entry name" value="NAD(P)-binding Rossmann-fold domains"/>
    <property type="match status" value="1"/>
</dbReference>
<dbReference type="GO" id="GO:0030497">
    <property type="term" value="P:fatty acid elongation"/>
    <property type="evidence" value="ECO:0007669"/>
    <property type="project" value="TreeGrafter"/>
</dbReference>
<organism evidence="2 3">
    <name type="scientific">Fodinibius sediminis</name>
    <dbReference type="NCBI Taxonomy" id="1214077"/>
    <lineage>
        <taxon>Bacteria</taxon>
        <taxon>Pseudomonadati</taxon>
        <taxon>Balneolota</taxon>
        <taxon>Balneolia</taxon>
        <taxon>Balneolales</taxon>
        <taxon>Balneolaceae</taxon>
        <taxon>Fodinibius</taxon>
    </lineage>
</organism>
<dbReference type="PRINTS" id="PR00081">
    <property type="entry name" value="GDHRDH"/>
</dbReference>
<dbReference type="PANTHER" id="PTHR42760:SF40">
    <property type="entry name" value="3-OXOACYL-[ACYL-CARRIER-PROTEIN] REDUCTASE, CHLOROPLASTIC"/>
    <property type="match status" value="1"/>
</dbReference>
<evidence type="ECO:0000313" key="2">
    <source>
        <dbReference type="EMBL" id="SMO32682.1"/>
    </source>
</evidence>
<dbReference type="EMBL" id="FXTH01000001">
    <property type="protein sequence ID" value="SMO32682.1"/>
    <property type="molecule type" value="Genomic_DNA"/>
</dbReference>
<sequence>MDTLDFTDLHIVITGGAGSLGTAVVALLLEAGASCSIPCFNEAERRDFVHADKPDVFTKTGIDLTNEEQAQSFYREAIEKQGALWASIHIAGGFGMGSIEDTPLSDFSKQLQLNTVTCYNSCRAAVHWMRETGEGGRIVNIASRPAIEPRQGKGMTAYTVSKAGVAALTASLGAEVVDEGILVNALAPSIIDTPQNRETMPDADYERWPKPGQLAKQIAFLVSPHNEVTRGGVIPVYGKS</sequence>
<dbReference type="PANTHER" id="PTHR42760">
    <property type="entry name" value="SHORT-CHAIN DEHYDROGENASES/REDUCTASES FAMILY MEMBER"/>
    <property type="match status" value="1"/>
</dbReference>
<proteinExistence type="inferred from homology"/>
<evidence type="ECO:0000256" key="1">
    <source>
        <dbReference type="ARBA" id="ARBA00006484"/>
    </source>
</evidence>
<dbReference type="RefSeq" id="WP_142712542.1">
    <property type="nucleotide sequence ID" value="NZ_FXTH01000001.1"/>
</dbReference>
<reference evidence="2 3" key="1">
    <citation type="submission" date="2017-05" db="EMBL/GenBank/DDBJ databases">
        <authorList>
            <person name="Varghese N."/>
            <person name="Submissions S."/>
        </authorList>
    </citation>
    <scope>NUCLEOTIDE SEQUENCE [LARGE SCALE GENOMIC DNA]</scope>
    <source>
        <strain evidence="2 3">DSM 21194</strain>
    </source>
</reference>
<dbReference type="AlphaFoldDB" id="A0A521ACY8"/>
<comment type="similarity">
    <text evidence="1">Belongs to the short-chain dehydrogenases/reductases (SDR) family.</text>
</comment>
<dbReference type="InterPro" id="IPR002347">
    <property type="entry name" value="SDR_fam"/>
</dbReference>
<dbReference type="PROSITE" id="PS00061">
    <property type="entry name" value="ADH_SHORT"/>
    <property type="match status" value="1"/>
</dbReference>
<dbReference type="GO" id="GO:0016616">
    <property type="term" value="F:oxidoreductase activity, acting on the CH-OH group of donors, NAD or NADP as acceptor"/>
    <property type="evidence" value="ECO:0007669"/>
    <property type="project" value="TreeGrafter"/>
</dbReference>
<dbReference type="OrthoDB" id="9790734at2"/>
<evidence type="ECO:0000313" key="3">
    <source>
        <dbReference type="Proteomes" id="UP000317593"/>
    </source>
</evidence>
<dbReference type="Proteomes" id="UP000317593">
    <property type="component" value="Unassembled WGS sequence"/>
</dbReference>